<dbReference type="eggNOG" id="KOG0759">
    <property type="taxonomic scope" value="Eukaryota"/>
</dbReference>
<dbReference type="KEGG" id="tps:THAPS_16746"/>
<dbReference type="GO" id="GO:0035435">
    <property type="term" value="P:phosphate ion transmembrane transport"/>
    <property type="evidence" value="ECO:0000318"/>
    <property type="project" value="GO_Central"/>
</dbReference>
<evidence type="ECO:0000313" key="11">
    <source>
        <dbReference type="EMBL" id="ACI64349.1"/>
    </source>
</evidence>
<dbReference type="Gene3D" id="1.50.40.10">
    <property type="entry name" value="Mitochondrial carrier domain"/>
    <property type="match status" value="1"/>
</dbReference>
<evidence type="ECO:0000256" key="4">
    <source>
        <dbReference type="ARBA" id="ARBA00022692"/>
    </source>
</evidence>
<dbReference type="InterPro" id="IPR050391">
    <property type="entry name" value="Mito_Metabolite_Transporter"/>
</dbReference>
<dbReference type="Pfam" id="PF00153">
    <property type="entry name" value="Mito_carr"/>
    <property type="match status" value="3"/>
</dbReference>
<evidence type="ECO:0000256" key="6">
    <source>
        <dbReference type="ARBA" id="ARBA00022989"/>
    </source>
</evidence>
<dbReference type="GO" id="GO:0071423">
    <property type="term" value="P:malate transmembrane transport"/>
    <property type="evidence" value="ECO:0000318"/>
    <property type="project" value="GO_Central"/>
</dbReference>
<dbReference type="GO" id="GO:0015729">
    <property type="term" value="P:oxaloacetate transport"/>
    <property type="evidence" value="ECO:0000318"/>
    <property type="project" value="GO_Central"/>
</dbReference>
<evidence type="ECO:0000256" key="5">
    <source>
        <dbReference type="ARBA" id="ARBA00022737"/>
    </source>
</evidence>
<protein>
    <submittedName>
        <fullName evidence="11">Mitochondrial carrier protein</fullName>
    </submittedName>
</protein>
<keyword evidence="12" id="KW-1185">Reference proteome</keyword>
<keyword evidence="4 8" id="KW-0812">Transmembrane</keyword>
<dbReference type="GO" id="GO:0015141">
    <property type="term" value="F:succinate transmembrane transporter activity"/>
    <property type="evidence" value="ECO:0000318"/>
    <property type="project" value="GO_Central"/>
</dbReference>
<dbReference type="PANTHER" id="PTHR45618">
    <property type="entry name" value="MITOCHONDRIAL DICARBOXYLATE CARRIER-RELATED"/>
    <property type="match status" value="1"/>
</dbReference>
<feature type="non-terminal residue" evidence="11">
    <location>
        <position position="291"/>
    </location>
</feature>
<feature type="repeat" description="Solcar" evidence="8">
    <location>
        <begin position="204"/>
        <end position="291"/>
    </location>
</feature>
<dbReference type="SUPFAM" id="SSF103506">
    <property type="entry name" value="Mitochondrial carrier"/>
    <property type="match status" value="1"/>
</dbReference>
<evidence type="ECO:0000256" key="1">
    <source>
        <dbReference type="ARBA" id="ARBA00004141"/>
    </source>
</evidence>
<name>B5YM46_THAPS</name>
<proteinExistence type="inferred from homology"/>
<organism evidence="11 12">
    <name type="scientific">Thalassiosira pseudonana</name>
    <name type="common">Marine diatom</name>
    <name type="synonym">Cyclotella nana</name>
    <dbReference type="NCBI Taxonomy" id="35128"/>
    <lineage>
        <taxon>Eukaryota</taxon>
        <taxon>Sar</taxon>
        <taxon>Stramenopiles</taxon>
        <taxon>Ochrophyta</taxon>
        <taxon>Bacillariophyta</taxon>
        <taxon>Coscinodiscophyceae</taxon>
        <taxon>Thalassiosirophycidae</taxon>
        <taxon>Thalassiosirales</taxon>
        <taxon>Thalassiosiraceae</taxon>
        <taxon>Thalassiosira</taxon>
    </lineage>
</organism>
<dbReference type="GO" id="GO:0015116">
    <property type="term" value="F:sulfate transmembrane transporter activity"/>
    <property type="evidence" value="ECO:0000318"/>
    <property type="project" value="GO_Central"/>
</dbReference>
<dbReference type="GO" id="GO:0015140">
    <property type="term" value="F:malate transmembrane transporter activity"/>
    <property type="evidence" value="ECO:0000318"/>
    <property type="project" value="GO_Central"/>
</dbReference>
<reference evidence="11 12" key="1">
    <citation type="journal article" date="2004" name="Science">
        <title>The genome of the diatom Thalassiosira pseudonana: ecology, evolution, and metabolism.</title>
        <authorList>
            <person name="Armbrust E.V."/>
            <person name="Berges J.A."/>
            <person name="Bowler C."/>
            <person name="Green B.R."/>
            <person name="Martinez D."/>
            <person name="Putnam N.H."/>
            <person name="Zhou S."/>
            <person name="Allen A.E."/>
            <person name="Apt K.E."/>
            <person name="Bechner M."/>
            <person name="Brzezinski M.A."/>
            <person name="Chaal B.K."/>
            <person name="Chiovitti A."/>
            <person name="Davis A.K."/>
            <person name="Demarest M.S."/>
            <person name="Detter J.C."/>
            <person name="Glavina T."/>
            <person name="Goodstein D."/>
            <person name="Hadi M.Z."/>
            <person name="Hellsten U."/>
            <person name="Hildebrand M."/>
            <person name="Jenkins B.D."/>
            <person name="Jurka J."/>
            <person name="Kapitonov V.V."/>
            <person name="Kroger N."/>
            <person name="Lau W.W."/>
            <person name="Lane T.W."/>
            <person name="Larimer F.W."/>
            <person name="Lippmeier J.C."/>
            <person name="Lucas S."/>
            <person name="Medina M."/>
            <person name="Montsant A."/>
            <person name="Obornik M."/>
            <person name="Parker M.S."/>
            <person name="Palenik B."/>
            <person name="Pazour G.J."/>
            <person name="Richardson P.M."/>
            <person name="Rynearson T.A."/>
            <person name="Saito M.A."/>
            <person name="Schwartz D.C."/>
            <person name="Thamatrakoln K."/>
            <person name="Valentin K."/>
            <person name="Vardi A."/>
            <person name="Wilkerson F.P."/>
            <person name="Rokhsar D.S."/>
        </authorList>
    </citation>
    <scope>NUCLEOTIDE SEQUENCE [LARGE SCALE GENOMIC DNA]</scope>
    <source>
        <strain evidence="11 12">CCMP1335</strain>
    </source>
</reference>
<dbReference type="Proteomes" id="UP000001449">
    <property type="component" value="Chromosome 18"/>
</dbReference>
<evidence type="ECO:0000256" key="7">
    <source>
        <dbReference type="ARBA" id="ARBA00023136"/>
    </source>
</evidence>
<dbReference type="InterPro" id="IPR018108">
    <property type="entry name" value="MCP_transmembrane"/>
</dbReference>
<keyword evidence="6 10" id="KW-1133">Transmembrane helix</keyword>
<feature type="transmembrane region" description="Helical" evidence="10">
    <location>
        <begin position="202"/>
        <end position="224"/>
    </location>
</feature>
<dbReference type="HOGENOM" id="CLU_015166_14_1_1"/>
<feature type="repeat" description="Solcar" evidence="8">
    <location>
        <begin position="98"/>
        <end position="189"/>
    </location>
</feature>
<reference evidence="11 12" key="2">
    <citation type="journal article" date="2008" name="Nature">
        <title>The Phaeodactylum genome reveals the evolutionary history of diatom genomes.</title>
        <authorList>
            <person name="Bowler C."/>
            <person name="Allen A.E."/>
            <person name="Badger J.H."/>
            <person name="Grimwood J."/>
            <person name="Jabbari K."/>
            <person name="Kuo A."/>
            <person name="Maheswari U."/>
            <person name="Martens C."/>
            <person name="Maumus F."/>
            <person name="Otillar R.P."/>
            <person name="Rayko E."/>
            <person name="Salamov A."/>
            <person name="Vandepoele K."/>
            <person name="Beszteri B."/>
            <person name="Gruber A."/>
            <person name="Heijde M."/>
            <person name="Katinka M."/>
            <person name="Mock T."/>
            <person name="Valentin K."/>
            <person name="Verret F."/>
            <person name="Berges J.A."/>
            <person name="Brownlee C."/>
            <person name="Cadoret J.P."/>
            <person name="Chiovitti A."/>
            <person name="Choi C.J."/>
            <person name="Coesel S."/>
            <person name="De Martino A."/>
            <person name="Detter J.C."/>
            <person name="Durkin C."/>
            <person name="Falciatore A."/>
            <person name="Fournet J."/>
            <person name="Haruta M."/>
            <person name="Huysman M.J."/>
            <person name="Jenkins B.D."/>
            <person name="Jiroutova K."/>
            <person name="Jorgensen R.E."/>
            <person name="Joubert Y."/>
            <person name="Kaplan A."/>
            <person name="Kroger N."/>
            <person name="Kroth P.G."/>
            <person name="La Roche J."/>
            <person name="Lindquist E."/>
            <person name="Lommer M."/>
            <person name="Martin-Jezequel V."/>
            <person name="Lopez P.J."/>
            <person name="Lucas S."/>
            <person name="Mangogna M."/>
            <person name="McGinnis K."/>
            <person name="Medlin L.K."/>
            <person name="Montsant A."/>
            <person name="Oudot-Le Secq M.P."/>
            <person name="Napoli C."/>
            <person name="Obornik M."/>
            <person name="Parker M.S."/>
            <person name="Petit J.L."/>
            <person name="Porcel B.M."/>
            <person name="Poulsen N."/>
            <person name="Robison M."/>
            <person name="Rychlewski L."/>
            <person name="Rynearson T.A."/>
            <person name="Schmutz J."/>
            <person name="Shapiro H."/>
            <person name="Siaut M."/>
            <person name="Stanley M."/>
            <person name="Sussman M.R."/>
            <person name="Taylor A.R."/>
            <person name="Vardi A."/>
            <person name="von Dassow P."/>
            <person name="Vyverman W."/>
            <person name="Willis A."/>
            <person name="Wyrwicz L.S."/>
            <person name="Rokhsar D.S."/>
            <person name="Weissenbach J."/>
            <person name="Armbrust E.V."/>
            <person name="Green B.R."/>
            <person name="Van de Peer Y."/>
            <person name="Grigoriev I.V."/>
        </authorList>
    </citation>
    <scope>NUCLEOTIDE SEQUENCE [LARGE SCALE GENOMIC DNA]</scope>
    <source>
        <strain evidence="11 12">CCMP1335</strain>
    </source>
</reference>
<dbReference type="PROSITE" id="PS50920">
    <property type="entry name" value="SOLCAR"/>
    <property type="match status" value="3"/>
</dbReference>
<dbReference type="GO" id="GO:0016020">
    <property type="term" value="C:membrane"/>
    <property type="evidence" value="ECO:0007669"/>
    <property type="project" value="UniProtKB-SubCell"/>
</dbReference>
<dbReference type="GO" id="GO:0015117">
    <property type="term" value="F:thiosulfate transmembrane transporter activity"/>
    <property type="evidence" value="ECO:0000318"/>
    <property type="project" value="GO_Central"/>
</dbReference>
<dbReference type="GeneID" id="7444820"/>
<evidence type="ECO:0000256" key="9">
    <source>
        <dbReference type="RuleBase" id="RU000488"/>
    </source>
</evidence>
<evidence type="ECO:0000256" key="8">
    <source>
        <dbReference type="PROSITE-ProRule" id="PRU00282"/>
    </source>
</evidence>
<dbReference type="InParanoid" id="B5YM46"/>
<keyword evidence="5" id="KW-0677">Repeat</keyword>
<comment type="subcellular location">
    <subcellularLocation>
        <location evidence="1">Membrane</location>
        <topology evidence="1">Multi-pass membrane protein</topology>
    </subcellularLocation>
</comment>
<dbReference type="EMBL" id="CP001159">
    <property type="protein sequence ID" value="ACI64349.1"/>
    <property type="molecule type" value="Genomic_DNA"/>
</dbReference>
<feature type="non-terminal residue" evidence="11">
    <location>
        <position position="1"/>
    </location>
</feature>
<dbReference type="OMA" id="MMVTKKR"/>
<feature type="repeat" description="Solcar" evidence="8">
    <location>
        <begin position="2"/>
        <end position="83"/>
    </location>
</feature>
<dbReference type="RefSeq" id="XP_002295632.1">
    <property type="nucleotide sequence ID" value="XM_002295596.1"/>
</dbReference>
<dbReference type="PaxDb" id="35128-Thaps16746"/>
<gene>
    <name evidence="11" type="ORF">THAPS_16746</name>
</gene>
<dbReference type="GO" id="GO:1902358">
    <property type="term" value="P:sulfate transmembrane transport"/>
    <property type="evidence" value="ECO:0000318"/>
    <property type="project" value="GO_Central"/>
</dbReference>
<dbReference type="GO" id="GO:0015709">
    <property type="term" value="P:thiosulfate transport"/>
    <property type="evidence" value="ECO:0000318"/>
    <property type="project" value="GO_Central"/>
</dbReference>
<evidence type="ECO:0000256" key="3">
    <source>
        <dbReference type="ARBA" id="ARBA00022448"/>
    </source>
</evidence>
<evidence type="ECO:0000313" key="12">
    <source>
        <dbReference type="Proteomes" id="UP000001449"/>
    </source>
</evidence>
<dbReference type="InterPro" id="IPR023395">
    <property type="entry name" value="MCP_dom_sf"/>
</dbReference>
<dbReference type="AlphaFoldDB" id="B5YM46"/>
<keyword evidence="3 9" id="KW-0813">Transport</keyword>
<keyword evidence="7 8" id="KW-0472">Membrane</keyword>
<dbReference type="GO" id="GO:0071422">
    <property type="term" value="P:succinate transmembrane transport"/>
    <property type="evidence" value="ECO:0000318"/>
    <property type="project" value="GO_Central"/>
</dbReference>
<accession>B5YM46</accession>
<evidence type="ECO:0000256" key="2">
    <source>
        <dbReference type="ARBA" id="ARBA00006375"/>
    </source>
</evidence>
<comment type="similarity">
    <text evidence="2 9">Belongs to the mitochondrial carrier (TC 2.A.29) family.</text>
</comment>
<sequence length="291" mass="30976">LLKMVIAAFSGMSAATICHPLDVIRVQMQTEGNTYKGFGDAAKGIYKKDGLKDGLFAGISAAYLRQWLYGSCRIGIYAYLLENAQNANIANGLDKNAIPLSSKMLMGLTSGGIGSFVGTPSELALVRMSNDKKLPVDQRRNYKGVGECISRIAKEEGVPGLFRGAPATVLRACLLSACAMGITSEIKMRLSGSGLFGEDGKYLGGIPLLFVATLVSSFAANVVANPFDVVKSRMQAVSKSKDGSAQYSGMVDCFLQTVNNEGVLKLWSGFVPAFLKLAPYTVISLTLTDKI</sequence>
<evidence type="ECO:0000256" key="10">
    <source>
        <dbReference type="SAM" id="Phobius"/>
    </source>
</evidence>
<dbReference type="GO" id="GO:0015131">
    <property type="term" value="F:oxaloacetate transmembrane transporter activity"/>
    <property type="evidence" value="ECO:0000318"/>
    <property type="project" value="GO_Central"/>
</dbReference>